<gene>
    <name evidence="1" type="ORF">EZS28_031881</name>
</gene>
<comment type="caution">
    <text evidence="1">The sequence shown here is derived from an EMBL/GenBank/DDBJ whole genome shotgun (WGS) entry which is preliminary data.</text>
</comment>
<dbReference type="AlphaFoldDB" id="A0A5J4URB1"/>
<protein>
    <submittedName>
        <fullName evidence="1">Uncharacterized protein</fullName>
    </submittedName>
</protein>
<evidence type="ECO:0000313" key="1">
    <source>
        <dbReference type="EMBL" id="KAA6372592.1"/>
    </source>
</evidence>
<sequence>MQSSNLVVQNLRLCDQIRPKIYCERIPPCLQLDKPHDKKCNSCIGGDFRAGPATASVSEISRSLANTIVSFSFASLPSANGQFGIPTNRDGKHIGAQSPSGPFGNLKIKGLSKSLRRRCTTKICIRIRLNISNSIIYAHKYFTTKMELVPDVFCTLFDTMRENVHNQLEEGDLVREDKEDVEASLENSKNILINKKQNNLKKR</sequence>
<organism evidence="1 2">
    <name type="scientific">Streblomastix strix</name>
    <dbReference type="NCBI Taxonomy" id="222440"/>
    <lineage>
        <taxon>Eukaryota</taxon>
        <taxon>Metamonada</taxon>
        <taxon>Preaxostyla</taxon>
        <taxon>Oxymonadida</taxon>
        <taxon>Streblomastigidae</taxon>
        <taxon>Streblomastix</taxon>
    </lineage>
</organism>
<accession>A0A5J4URB1</accession>
<dbReference type="EMBL" id="SNRW01013464">
    <property type="protein sequence ID" value="KAA6372592.1"/>
    <property type="molecule type" value="Genomic_DNA"/>
</dbReference>
<name>A0A5J4URB1_9EUKA</name>
<proteinExistence type="predicted"/>
<dbReference type="Proteomes" id="UP000324800">
    <property type="component" value="Unassembled WGS sequence"/>
</dbReference>
<reference evidence="1 2" key="1">
    <citation type="submission" date="2019-03" db="EMBL/GenBank/DDBJ databases">
        <title>Single cell metagenomics reveals metabolic interactions within the superorganism composed of flagellate Streblomastix strix and complex community of Bacteroidetes bacteria on its surface.</title>
        <authorList>
            <person name="Treitli S.C."/>
            <person name="Kolisko M."/>
            <person name="Husnik F."/>
            <person name="Keeling P."/>
            <person name="Hampl V."/>
        </authorList>
    </citation>
    <scope>NUCLEOTIDE SEQUENCE [LARGE SCALE GENOMIC DNA]</scope>
    <source>
        <strain evidence="1">ST1C</strain>
    </source>
</reference>
<evidence type="ECO:0000313" key="2">
    <source>
        <dbReference type="Proteomes" id="UP000324800"/>
    </source>
</evidence>